<feature type="compositionally biased region" description="Polar residues" evidence="3">
    <location>
        <begin position="2123"/>
        <end position="2133"/>
    </location>
</feature>
<feature type="region of interest" description="Disordered" evidence="3">
    <location>
        <begin position="43"/>
        <end position="86"/>
    </location>
</feature>
<evidence type="ECO:0000256" key="2">
    <source>
        <dbReference type="SAM" id="Coils"/>
    </source>
</evidence>
<feature type="coiled-coil region" evidence="2">
    <location>
        <begin position="1694"/>
        <end position="1827"/>
    </location>
</feature>
<feature type="compositionally biased region" description="Low complexity" evidence="3">
    <location>
        <begin position="1925"/>
        <end position="1943"/>
    </location>
</feature>
<dbReference type="PANTHER" id="PTHR32083:SF0">
    <property type="entry name" value="CILIA AND FLAGELLA-ASSOCIATED PROTEIN 58"/>
    <property type="match status" value="1"/>
</dbReference>
<evidence type="ECO:0000313" key="5">
    <source>
        <dbReference type="Proteomes" id="UP000243515"/>
    </source>
</evidence>
<feature type="region of interest" description="Disordered" evidence="3">
    <location>
        <begin position="107"/>
        <end position="135"/>
    </location>
</feature>
<comment type="caution">
    <text evidence="4">The sequence shown here is derived from an EMBL/GenBank/DDBJ whole genome shotgun (WGS) entry which is preliminary data.</text>
</comment>
<name>A0A232LR82_9EURO</name>
<feature type="compositionally biased region" description="Polar residues" evidence="3">
    <location>
        <begin position="1070"/>
        <end position="1080"/>
    </location>
</feature>
<dbReference type="GO" id="GO:0005856">
    <property type="term" value="C:cytoskeleton"/>
    <property type="evidence" value="ECO:0007669"/>
    <property type="project" value="TreeGrafter"/>
</dbReference>
<feature type="compositionally biased region" description="Polar residues" evidence="3">
    <location>
        <begin position="1140"/>
        <end position="1150"/>
    </location>
</feature>
<keyword evidence="1 2" id="KW-0175">Coiled coil</keyword>
<dbReference type="PANTHER" id="PTHR32083">
    <property type="entry name" value="CILIA AND FLAGELLA-ASSOCIATED PROTEIN 58-RELATED"/>
    <property type="match status" value="1"/>
</dbReference>
<organism evidence="4 5">
    <name type="scientific">Elaphomyces granulatus</name>
    <dbReference type="NCBI Taxonomy" id="519963"/>
    <lineage>
        <taxon>Eukaryota</taxon>
        <taxon>Fungi</taxon>
        <taxon>Dikarya</taxon>
        <taxon>Ascomycota</taxon>
        <taxon>Pezizomycotina</taxon>
        <taxon>Eurotiomycetes</taxon>
        <taxon>Eurotiomycetidae</taxon>
        <taxon>Eurotiales</taxon>
        <taxon>Elaphomycetaceae</taxon>
        <taxon>Elaphomyces</taxon>
    </lineage>
</organism>
<evidence type="ECO:0008006" key="6">
    <source>
        <dbReference type="Google" id="ProtNLM"/>
    </source>
</evidence>
<gene>
    <name evidence="4" type="ORF">Egran_05704</name>
</gene>
<feature type="region of interest" description="Disordered" evidence="3">
    <location>
        <begin position="1925"/>
        <end position="1946"/>
    </location>
</feature>
<evidence type="ECO:0000256" key="3">
    <source>
        <dbReference type="SAM" id="MobiDB-lite"/>
    </source>
</evidence>
<feature type="coiled-coil region" evidence="2">
    <location>
        <begin position="1887"/>
        <end position="1914"/>
    </location>
</feature>
<reference evidence="4 5" key="1">
    <citation type="journal article" date="2015" name="Environ. Microbiol.">
        <title>Metagenome sequence of Elaphomyces granulatus from sporocarp tissue reveals Ascomycota ectomycorrhizal fingerprints of genome expansion and a Proteobacteria-rich microbiome.</title>
        <authorList>
            <person name="Quandt C.A."/>
            <person name="Kohler A."/>
            <person name="Hesse C.N."/>
            <person name="Sharpton T.J."/>
            <person name="Martin F."/>
            <person name="Spatafora J.W."/>
        </authorList>
    </citation>
    <scope>NUCLEOTIDE SEQUENCE [LARGE SCALE GENOMIC DNA]</scope>
    <source>
        <strain evidence="4 5">OSC145934</strain>
    </source>
</reference>
<dbReference type="EMBL" id="NPHW01005652">
    <property type="protein sequence ID" value="OXV06528.1"/>
    <property type="molecule type" value="Genomic_DNA"/>
</dbReference>
<dbReference type="OrthoDB" id="1293114at2759"/>
<feature type="compositionally biased region" description="Basic and acidic residues" evidence="3">
    <location>
        <begin position="1186"/>
        <end position="1198"/>
    </location>
</feature>
<feature type="region of interest" description="Disordered" evidence="3">
    <location>
        <begin position="912"/>
        <end position="1273"/>
    </location>
</feature>
<feature type="region of interest" description="Disordered" evidence="3">
    <location>
        <begin position="703"/>
        <end position="734"/>
    </location>
</feature>
<feature type="compositionally biased region" description="Polar residues" evidence="3">
    <location>
        <begin position="789"/>
        <end position="803"/>
    </location>
</feature>
<dbReference type="Proteomes" id="UP000243515">
    <property type="component" value="Unassembled WGS sequence"/>
</dbReference>
<sequence>MEVASSGLPPSVASSPPLHSIKPSSARDGSDRLIPLIWRSTSPEASSVVAVESVQQSPRSSSPNPPLLPALRGHPGAWDSLSSSPEHRKAESSAYYTAVWGSPYATPARRPSWTVSQQASGGSGSGRNSPISLRSGRHQLGVGQLDWLERTSVASSQFPRRLYSSLGRSVGRDLVNRHGGRSNKDFTEDWILSGPPRPERTNWLSDDSGSEAPSFITAHNHFADDLSDSWLGFGDDRRDEDLLGTPTLSRRFVSRGVRTGSAGENGPGRPGYKHASHHSTATLRQEDFWGFAYDQEHQPRNMFDGKDLQLPMEQSTARATALAVEKPLPPPPVDTDPQLVSALKLETTEMFSPKSIGPQSANASSQRSKRRVAWRSKACIISVPLDDTRGSAEKGYPLLARRDIEQRLKAWEDAGYDIRGFDVSTSHDHSPQDGNGGMSRESYPDSIECLQEWKAGEYFVRFPNQEEWNAYVNFLKEEKLRALGVSLGFDEPQSSISPVSVTMSHVAHYPGLVASPPVPTPSSMSNPLVAAHAFSPHFNQSANAGPNLASLTSPAPFVSQQPFENLAAFPYHTPPTHTPQSLFNMRQAGVASTGPANLARLGSILSPVSALNPEDSAQFHSITSELPASRRDSIIRNQANHGTPDAVQRSRSTTLLSQRNIEPERYQPEIAQPTPRGHSHNLSETINRYSQADYHLEESIQRQLEEHDREPCSGLMKSRWAMPDDDAEPPQSHLHFQKQDSFSQRHHHLFGENLDELIHDSVEIDTNPSLAGTPHEQDEDMNHHPWHSATASTSSFMPAHNSGTSVSTLNVEAKAFNPLGSFSSNSLAFEGTSFQPSGVNKDKASSIFKPAFPPANAALSPFNNQGTPLSNNSFTFASPFNVDAPIFNPSQSANPSNGSDVPASMKRRITSEIDFSEASQQRSKAIPIVRPGEEDVQEREKRRGEVEEGVQSYAPGTQPRQKRARRDDKGDDQDIEFATPTLPLNEAAQTQPTQVSSQAYKPAEGKENEAPEDNPLSPPDSKALAVVNVNDDEPVDSKGMDLSENSTSEPSGTPDESETVISDAPMAGAQEQSSLQNVGSTKEDSKEAEKLPVSLANSEKVVSDPVQDLPASEAKRSTLSATAKPFSFTPSVAEFVPVGTATSRQTASNSTRRKSSGLMGSRYAVTSPPMSPRIDDQSPEPDEPVEETKVETSIHDESPEQGTTVHESLDEQELNAVMEQLNGDDSDVGVERLSTPAREPSSSPEQLSTGPPLVPVRVVRSDAPSPSPRQVQEPVLQVVPRLGSDFDSQSPIAFSQPGHISGAQSPVRQLISVDDHISDWGDVFSSGEDEKFVQRSKFFDRHVNDIVGNVLEERLGPLEEVLNVVRHSVESLASRSPSRRPYRSTSAEIEHSDADDEDEGDPYRPRSPISVRDRKLEKMKNAVLEALASHQLALGPPAAPGLDLTFLHESIAELKALATPKSSQDQVDDLKRVVQDVISTQLDLGVLQSSDANEIGAESLKLQVDGLKSMLRIADERSDEEHRACKEAREALLVSQKQLMAAEEDAFQHRKVAEDAEFSLRQLTEEKIPHFEKIQMRSDALAKQQEYLEMTLSELSEKNIALEGTLDEHRVSGEHWRREITGVKTENKELLTSIDHLKVRIEESTRTRQNLCGKFDRLQDDMVTAARNIAREQATWRKREEELNAKYDTLRAAYDREVKLREKLELNVGELEQQEREAAKLKFIFGQSQQENVRLGDLVATLRQESQEYQNKATLIEREYNQAQESSRVEVERTRASMEADVEAANNQVNFIRSELEAHISRLEHQLETVRTDAETARERYDHLLAEAKDSKTTAVVEISASKDIALDEQRMLHERGLNDLRERHARALHNASDDRQRTESLLTERLELANEKVQHLEGRVAHLEEKLEIAISAARAAAQAAQAAKGTSASSSPAHPASPSMSFRKNSLVPERISPQALRESILVLQDQLQQREARIEELEHELSSVDVDAPSKIKDKDTEINWLRELLGVRIDDLQDIIETLSLPSFDQNAIRDAAIRLKANLQMEQQEKERANAGSKPFPFAAVSNLASSPRSLPLAAAAAWGNWRKGRDSNASENTAGAHQHTPSKTSNGSGFLSGLLTPPSSNVRQSPKNAVAPLAIPSTGTRRSYSENRPLRAYNNIPQSLSSRQVEKLPDQEAPTTPPLLRKSSYDHDAGPSSFTNGSLMEDNESVIAGLLAISPRGTRESPFGPQLSED</sequence>
<feature type="compositionally biased region" description="Low complexity" evidence="3">
    <location>
        <begin position="43"/>
        <end position="62"/>
    </location>
</feature>
<feature type="region of interest" description="Disordered" evidence="3">
    <location>
        <begin position="1"/>
        <end position="31"/>
    </location>
</feature>
<feature type="region of interest" description="Disordered" evidence="3">
    <location>
        <begin position="765"/>
        <end position="803"/>
    </location>
</feature>
<protein>
    <recommendedName>
        <fullName evidence="6">Myosin class II heavy chain</fullName>
    </recommendedName>
</protein>
<feature type="coiled-coil region" evidence="2">
    <location>
        <begin position="1963"/>
        <end position="1990"/>
    </location>
</feature>
<evidence type="ECO:0000313" key="4">
    <source>
        <dbReference type="EMBL" id="OXV06528.1"/>
    </source>
</evidence>
<feature type="compositionally biased region" description="Polar residues" evidence="3">
    <location>
        <begin position="1240"/>
        <end position="1249"/>
    </location>
</feature>
<feature type="compositionally biased region" description="Polar residues" evidence="3">
    <location>
        <begin position="2095"/>
        <end position="2115"/>
    </location>
</feature>
<accession>A0A232LR82</accession>
<feature type="region of interest" description="Disordered" evidence="3">
    <location>
        <begin position="421"/>
        <end position="443"/>
    </location>
</feature>
<keyword evidence="5" id="KW-1185">Reference proteome</keyword>
<feature type="region of interest" description="Disordered" evidence="3">
    <location>
        <begin position="256"/>
        <end position="279"/>
    </location>
</feature>
<feature type="compositionally biased region" description="Polar residues" evidence="3">
    <location>
        <begin position="987"/>
        <end position="999"/>
    </location>
</feature>
<feature type="compositionally biased region" description="Basic and acidic residues" evidence="3">
    <location>
        <begin position="1081"/>
        <end position="1090"/>
    </location>
</feature>
<evidence type="ECO:0000256" key="1">
    <source>
        <dbReference type="ARBA" id="ARBA00023054"/>
    </source>
</evidence>
<feature type="region of interest" description="Disordered" evidence="3">
    <location>
        <begin position="2089"/>
        <end position="2207"/>
    </location>
</feature>
<feature type="region of interest" description="Disordered" evidence="3">
    <location>
        <begin position="1373"/>
        <end position="1410"/>
    </location>
</feature>
<proteinExistence type="predicted"/>